<comment type="caution">
    <text evidence="1">The sequence shown here is derived from an EMBL/GenBank/DDBJ whole genome shotgun (WGS) entry which is preliminary data.</text>
</comment>
<organism evidence="1 2">
    <name type="scientific">Rehmannia glutinosa</name>
    <name type="common">Chinese foxglove</name>
    <dbReference type="NCBI Taxonomy" id="99300"/>
    <lineage>
        <taxon>Eukaryota</taxon>
        <taxon>Viridiplantae</taxon>
        <taxon>Streptophyta</taxon>
        <taxon>Embryophyta</taxon>
        <taxon>Tracheophyta</taxon>
        <taxon>Spermatophyta</taxon>
        <taxon>Magnoliopsida</taxon>
        <taxon>eudicotyledons</taxon>
        <taxon>Gunneridae</taxon>
        <taxon>Pentapetalae</taxon>
        <taxon>asterids</taxon>
        <taxon>lamiids</taxon>
        <taxon>Lamiales</taxon>
        <taxon>Orobanchaceae</taxon>
        <taxon>Rehmannieae</taxon>
        <taxon>Rehmannia</taxon>
    </lineage>
</organism>
<proteinExistence type="predicted"/>
<keyword evidence="2" id="KW-1185">Reference proteome</keyword>
<dbReference type="EMBL" id="JABTTQ020000008">
    <property type="protein sequence ID" value="KAK6150371.1"/>
    <property type="molecule type" value="Genomic_DNA"/>
</dbReference>
<accession>A0ABR0WTU1</accession>
<evidence type="ECO:0000313" key="1">
    <source>
        <dbReference type="EMBL" id="KAK6150371.1"/>
    </source>
</evidence>
<dbReference type="Proteomes" id="UP001318860">
    <property type="component" value="Unassembled WGS sequence"/>
</dbReference>
<sequence>MVSNVRAAEMDSPNKRRRVHAVTCQMAIHPYESIIFGIALMANISHLIGIRDAQNIDQHRAHGEENIEAGASGDDAMLIDAGSEGSSIRCDNGSHLIEKTIPQAVMRDEEPQSEIRKEVEVEVEVEEVEVEEPKTAEENVDENVQAGIEAVYRSSASENLYSNVQDDHYPQPHYH</sequence>
<name>A0ABR0WTU1_REHGL</name>
<gene>
    <name evidence="1" type="ORF">DH2020_015303</name>
</gene>
<evidence type="ECO:0000313" key="2">
    <source>
        <dbReference type="Proteomes" id="UP001318860"/>
    </source>
</evidence>
<protein>
    <submittedName>
        <fullName evidence="1">Uncharacterized protein</fullName>
    </submittedName>
</protein>
<reference evidence="1 2" key="1">
    <citation type="journal article" date="2021" name="Comput. Struct. Biotechnol. J.">
        <title>De novo genome assembly of the potent medicinal plant Rehmannia glutinosa using nanopore technology.</title>
        <authorList>
            <person name="Ma L."/>
            <person name="Dong C."/>
            <person name="Song C."/>
            <person name="Wang X."/>
            <person name="Zheng X."/>
            <person name="Niu Y."/>
            <person name="Chen S."/>
            <person name="Feng W."/>
        </authorList>
    </citation>
    <scope>NUCLEOTIDE SEQUENCE [LARGE SCALE GENOMIC DNA]</scope>
    <source>
        <strain evidence="1">DH-2019</strain>
    </source>
</reference>